<organism evidence="1 2">
    <name type="scientific">Oesophagostomum dentatum</name>
    <name type="common">Nodular worm</name>
    <dbReference type="NCBI Taxonomy" id="61180"/>
    <lineage>
        <taxon>Eukaryota</taxon>
        <taxon>Metazoa</taxon>
        <taxon>Ecdysozoa</taxon>
        <taxon>Nematoda</taxon>
        <taxon>Chromadorea</taxon>
        <taxon>Rhabditida</taxon>
        <taxon>Rhabditina</taxon>
        <taxon>Rhabditomorpha</taxon>
        <taxon>Strongyloidea</taxon>
        <taxon>Strongylidae</taxon>
        <taxon>Oesophagostomum</taxon>
    </lineage>
</organism>
<accession>A0A0B1SD43</accession>
<sequence length="89" mass="9988">MWLCEQMQRQDLPVICVPSKPFLHKSEFKKFNSASSGIVLISAKMAVHFKHKQIPVMVNFDVPTKANRYRSVIGCSGVAPENGIVINLM</sequence>
<proteinExistence type="predicted"/>
<dbReference type="EMBL" id="KN585176">
    <property type="protein sequence ID" value="KHJ81821.1"/>
    <property type="molecule type" value="Genomic_DNA"/>
</dbReference>
<dbReference type="AlphaFoldDB" id="A0A0B1SD43"/>
<evidence type="ECO:0000313" key="1">
    <source>
        <dbReference type="EMBL" id="KHJ81821.1"/>
    </source>
</evidence>
<name>A0A0B1SD43_OESDE</name>
<dbReference type="Proteomes" id="UP000053660">
    <property type="component" value="Unassembled WGS sequence"/>
</dbReference>
<evidence type="ECO:0000313" key="2">
    <source>
        <dbReference type="Proteomes" id="UP000053660"/>
    </source>
</evidence>
<gene>
    <name evidence="1" type="ORF">OESDEN_18490</name>
</gene>
<reference evidence="1 2" key="1">
    <citation type="submission" date="2014-03" db="EMBL/GenBank/DDBJ databases">
        <title>Draft genome of the hookworm Oesophagostomum dentatum.</title>
        <authorList>
            <person name="Mitreva M."/>
        </authorList>
    </citation>
    <scope>NUCLEOTIDE SEQUENCE [LARGE SCALE GENOMIC DNA]</scope>
    <source>
        <strain evidence="1 2">OD-Hann</strain>
    </source>
</reference>
<protein>
    <submittedName>
        <fullName evidence="1">Uncharacterized protein</fullName>
    </submittedName>
</protein>
<keyword evidence="2" id="KW-1185">Reference proteome</keyword>